<sequence>MAIVLSARSKVLTGGAVGVACLLSGLMFCNLFGWNNDDGGGGDLSSAGGVANRASADDAYKKNNWYPTSLYLYQKVRCTLYTYAQHEIMCDVTIKHNNPLAVNVE</sequence>
<feature type="transmembrane region" description="Helical" evidence="1">
    <location>
        <begin position="12"/>
        <end position="34"/>
    </location>
</feature>
<organism evidence="2 3">
    <name type="scientific">Cinara cedri</name>
    <dbReference type="NCBI Taxonomy" id="506608"/>
    <lineage>
        <taxon>Eukaryota</taxon>
        <taxon>Metazoa</taxon>
        <taxon>Ecdysozoa</taxon>
        <taxon>Arthropoda</taxon>
        <taxon>Hexapoda</taxon>
        <taxon>Insecta</taxon>
        <taxon>Pterygota</taxon>
        <taxon>Neoptera</taxon>
        <taxon>Paraneoptera</taxon>
        <taxon>Hemiptera</taxon>
        <taxon>Sternorrhyncha</taxon>
        <taxon>Aphidomorpha</taxon>
        <taxon>Aphidoidea</taxon>
        <taxon>Aphididae</taxon>
        <taxon>Lachninae</taxon>
        <taxon>Cinara</taxon>
    </lineage>
</organism>
<dbReference type="AlphaFoldDB" id="A0A5E4NIR8"/>
<proteinExistence type="predicted"/>
<keyword evidence="1" id="KW-1133">Transmembrane helix</keyword>
<gene>
    <name evidence="2" type="ORF">CINCED_3A004827</name>
</gene>
<keyword evidence="3" id="KW-1185">Reference proteome</keyword>
<dbReference type="OrthoDB" id="6624258at2759"/>
<dbReference type="EMBL" id="CABPRJ010002367">
    <property type="protein sequence ID" value="VVC43056.1"/>
    <property type="molecule type" value="Genomic_DNA"/>
</dbReference>
<protein>
    <submittedName>
        <fullName evidence="2">Uncharacterized protein</fullName>
    </submittedName>
</protein>
<evidence type="ECO:0000256" key="1">
    <source>
        <dbReference type="SAM" id="Phobius"/>
    </source>
</evidence>
<dbReference type="Proteomes" id="UP000325440">
    <property type="component" value="Unassembled WGS sequence"/>
</dbReference>
<accession>A0A5E4NIR8</accession>
<evidence type="ECO:0000313" key="2">
    <source>
        <dbReference type="EMBL" id="VVC43056.1"/>
    </source>
</evidence>
<name>A0A5E4NIR8_9HEMI</name>
<keyword evidence="1" id="KW-0812">Transmembrane</keyword>
<reference evidence="2 3" key="1">
    <citation type="submission" date="2019-08" db="EMBL/GenBank/DDBJ databases">
        <authorList>
            <person name="Alioto T."/>
            <person name="Alioto T."/>
            <person name="Gomez Garrido J."/>
        </authorList>
    </citation>
    <scope>NUCLEOTIDE SEQUENCE [LARGE SCALE GENOMIC DNA]</scope>
</reference>
<keyword evidence="1" id="KW-0472">Membrane</keyword>
<evidence type="ECO:0000313" key="3">
    <source>
        <dbReference type="Proteomes" id="UP000325440"/>
    </source>
</evidence>